<sequence>MVDQDPDTGNCFLFKKESDKEPKRLSQFGFGTRYDGEERLSSEDSDTAETGAPPDPEQETLYSFTWSKTSSQAAELQKRAGEEGEGEARESPDMGQGEGVQEEESITLVLRGEGGSEGEEGSEREEEGSINKAVLGYPVQDKGFDKGGGGGKDLPMFSEDDEDEDMEILTCRQAVETALEEEEDFSLYLFEEE</sequence>
<reference evidence="2 3" key="1">
    <citation type="submission" date="2019-01" db="EMBL/GenBank/DDBJ databases">
        <title>Draft Genome and Complete Hox-Cluster Characterization of the Sterlet Sturgeon (Acipenser ruthenus).</title>
        <authorList>
            <person name="Wei Q."/>
        </authorList>
    </citation>
    <scope>NUCLEOTIDE SEQUENCE [LARGE SCALE GENOMIC DNA]</scope>
    <source>
        <strain evidence="2">WHYD16114868_AA</strain>
        <tissue evidence="2">Blood</tissue>
    </source>
</reference>
<dbReference type="AlphaFoldDB" id="A0A444V2C0"/>
<dbReference type="Proteomes" id="UP000289886">
    <property type="component" value="Unassembled WGS sequence"/>
</dbReference>
<comment type="caution">
    <text evidence="2">The sequence shown here is derived from an EMBL/GenBank/DDBJ whole genome shotgun (WGS) entry which is preliminary data.</text>
</comment>
<accession>A0A444V2C0</accession>
<proteinExistence type="predicted"/>
<protein>
    <submittedName>
        <fullName evidence="2">Uncharacterized protein</fullName>
    </submittedName>
</protein>
<evidence type="ECO:0000256" key="1">
    <source>
        <dbReference type="SAM" id="MobiDB-lite"/>
    </source>
</evidence>
<gene>
    <name evidence="2" type="ORF">EOD39_17835</name>
</gene>
<feature type="compositionally biased region" description="Polar residues" evidence="1">
    <location>
        <begin position="60"/>
        <end position="74"/>
    </location>
</feature>
<evidence type="ECO:0000313" key="3">
    <source>
        <dbReference type="Proteomes" id="UP000289886"/>
    </source>
</evidence>
<feature type="region of interest" description="Disordered" evidence="1">
    <location>
        <begin position="1"/>
        <end position="163"/>
    </location>
</feature>
<feature type="compositionally biased region" description="Acidic residues" evidence="1">
    <location>
        <begin position="116"/>
        <end position="128"/>
    </location>
</feature>
<name>A0A444V2C0_ACIRT</name>
<evidence type="ECO:0000313" key="2">
    <source>
        <dbReference type="EMBL" id="RXM94585.1"/>
    </source>
</evidence>
<feature type="compositionally biased region" description="Basic and acidic residues" evidence="1">
    <location>
        <begin position="14"/>
        <end position="24"/>
    </location>
</feature>
<keyword evidence="3" id="KW-1185">Reference proteome</keyword>
<feature type="compositionally biased region" description="Basic and acidic residues" evidence="1">
    <location>
        <begin position="76"/>
        <end position="92"/>
    </location>
</feature>
<dbReference type="EMBL" id="SCEB01003214">
    <property type="protein sequence ID" value="RXM94585.1"/>
    <property type="molecule type" value="Genomic_DNA"/>
</dbReference>
<organism evidence="2 3">
    <name type="scientific">Acipenser ruthenus</name>
    <name type="common">Sterlet sturgeon</name>
    <dbReference type="NCBI Taxonomy" id="7906"/>
    <lineage>
        <taxon>Eukaryota</taxon>
        <taxon>Metazoa</taxon>
        <taxon>Chordata</taxon>
        <taxon>Craniata</taxon>
        <taxon>Vertebrata</taxon>
        <taxon>Euteleostomi</taxon>
        <taxon>Actinopterygii</taxon>
        <taxon>Chondrostei</taxon>
        <taxon>Acipenseriformes</taxon>
        <taxon>Acipenseridae</taxon>
        <taxon>Acipenser</taxon>
    </lineage>
</organism>